<dbReference type="GO" id="GO:0005634">
    <property type="term" value="C:nucleus"/>
    <property type="evidence" value="ECO:0007669"/>
    <property type="project" value="TreeGrafter"/>
</dbReference>
<comment type="caution">
    <text evidence="1">The sequence shown here is derived from an EMBL/GenBank/DDBJ whole genome shotgun (WGS) entry which is preliminary data.</text>
</comment>
<dbReference type="AlphaFoldDB" id="A0A9P7JWV3"/>
<organism evidence="1 2">
    <name type="scientific">Suillus discolor</name>
    <dbReference type="NCBI Taxonomy" id="1912936"/>
    <lineage>
        <taxon>Eukaryota</taxon>
        <taxon>Fungi</taxon>
        <taxon>Dikarya</taxon>
        <taxon>Basidiomycota</taxon>
        <taxon>Agaricomycotina</taxon>
        <taxon>Agaricomycetes</taxon>
        <taxon>Agaricomycetidae</taxon>
        <taxon>Boletales</taxon>
        <taxon>Suillineae</taxon>
        <taxon>Suillaceae</taxon>
        <taxon>Suillus</taxon>
    </lineage>
</organism>
<dbReference type="RefSeq" id="XP_041295750.1">
    <property type="nucleotide sequence ID" value="XM_041436525.1"/>
</dbReference>
<dbReference type="EMBL" id="JABBWM010000013">
    <property type="protein sequence ID" value="KAG2113192.1"/>
    <property type="molecule type" value="Genomic_DNA"/>
</dbReference>
<proteinExistence type="predicted"/>
<dbReference type="OrthoDB" id="441812at2759"/>
<gene>
    <name evidence="1" type="ORF">F5147DRAFT_683127</name>
</gene>
<dbReference type="GO" id="GO:0016279">
    <property type="term" value="F:protein-lysine N-methyltransferase activity"/>
    <property type="evidence" value="ECO:0007669"/>
    <property type="project" value="TreeGrafter"/>
</dbReference>
<name>A0A9P7JWV3_9AGAM</name>
<dbReference type="SUPFAM" id="SSF82199">
    <property type="entry name" value="SET domain"/>
    <property type="match status" value="1"/>
</dbReference>
<dbReference type="PANTHER" id="PTHR13271:SF34">
    <property type="entry name" value="N-LYSINE METHYLTRANSFERASE SETD6"/>
    <property type="match status" value="1"/>
</dbReference>
<dbReference type="PANTHER" id="PTHR13271">
    <property type="entry name" value="UNCHARACTERIZED PUTATIVE METHYLTRANSFERASE"/>
    <property type="match status" value="1"/>
</dbReference>
<dbReference type="Proteomes" id="UP000823399">
    <property type="component" value="Unassembled WGS sequence"/>
</dbReference>
<evidence type="ECO:0000313" key="1">
    <source>
        <dbReference type="EMBL" id="KAG2113192.1"/>
    </source>
</evidence>
<dbReference type="InterPro" id="IPR050600">
    <property type="entry name" value="SETD3_SETD6_MTase"/>
</dbReference>
<keyword evidence="2" id="KW-1185">Reference proteome</keyword>
<evidence type="ECO:0000313" key="2">
    <source>
        <dbReference type="Proteomes" id="UP000823399"/>
    </source>
</evidence>
<protein>
    <submittedName>
        <fullName evidence="1">Uncharacterized protein</fullName>
    </submittedName>
</protein>
<dbReference type="GeneID" id="64698784"/>
<accession>A0A9P7JWV3</accession>
<reference evidence="1" key="1">
    <citation type="journal article" date="2020" name="New Phytol.">
        <title>Comparative genomics reveals dynamic genome evolution in host specialist ectomycorrhizal fungi.</title>
        <authorList>
            <person name="Lofgren L.A."/>
            <person name="Nguyen N.H."/>
            <person name="Vilgalys R."/>
            <person name="Ruytinx J."/>
            <person name="Liao H.L."/>
            <person name="Branco S."/>
            <person name="Kuo A."/>
            <person name="LaButti K."/>
            <person name="Lipzen A."/>
            <person name="Andreopoulos W."/>
            <person name="Pangilinan J."/>
            <person name="Riley R."/>
            <person name="Hundley H."/>
            <person name="Na H."/>
            <person name="Barry K."/>
            <person name="Grigoriev I.V."/>
            <person name="Stajich J.E."/>
            <person name="Kennedy P.G."/>
        </authorList>
    </citation>
    <scope>NUCLEOTIDE SEQUENCE</scope>
    <source>
        <strain evidence="1">FC423</strain>
    </source>
</reference>
<sequence>MSLSRVKILLTWCNENGIQIDPRIQVRESRNHQELADRTESSCNSSRGRGISVYSLEDFIDCSRSLVRIPKAAILSTRSCFLSQDITSAPYGHAAHLALALALYGEILRGQDSKWFGYLQSLPRETVDTAIFWGVKDVIDFRSCVCSSRGETIPSQSAIGDDAGNVGAACSNTEFPECAPCLQYLDSKRARMWLSCTEAEKELDGLMDEIRQYYVSVVEPTLHAAFGRLRQAEAERNVNEVLGGEIPRLDEYSNELNSVEPSLPGYCHAYSLVSSRAFLADAYHGLAMVPVADA</sequence>
<dbReference type="Gene3D" id="3.90.1410.10">
    <property type="entry name" value="set domain protein methyltransferase, domain 1"/>
    <property type="match status" value="1"/>
</dbReference>
<dbReference type="InterPro" id="IPR046341">
    <property type="entry name" value="SET_dom_sf"/>
</dbReference>